<evidence type="ECO:0000313" key="3">
    <source>
        <dbReference type="RefSeq" id="XP_052133588.1"/>
    </source>
</evidence>
<feature type="compositionally biased region" description="Polar residues" evidence="1">
    <location>
        <begin position="182"/>
        <end position="199"/>
    </location>
</feature>
<accession>A0A9C6XWG4</accession>
<keyword evidence="2" id="KW-1185">Reference proteome</keyword>
<evidence type="ECO:0000313" key="2">
    <source>
        <dbReference type="Proteomes" id="UP000504606"/>
    </source>
</evidence>
<gene>
    <name evidence="3" type="primary">LOC113207372</name>
</gene>
<reference evidence="3" key="2">
    <citation type="submission" date="2025-08" db="UniProtKB">
        <authorList>
            <consortium name="RefSeq"/>
        </authorList>
    </citation>
    <scope>IDENTIFICATION</scope>
    <source>
        <tissue evidence="3">Whole organism</tissue>
    </source>
</reference>
<organism evidence="2 3">
    <name type="scientific">Frankliniella occidentalis</name>
    <name type="common">Western flower thrips</name>
    <name type="synonym">Euthrips occidentalis</name>
    <dbReference type="NCBI Taxonomy" id="133901"/>
    <lineage>
        <taxon>Eukaryota</taxon>
        <taxon>Metazoa</taxon>
        <taxon>Ecdysozoa</taxon>
        <taxon>Arthropoda</taxon>
        <taxon>Hexapoda</taxon>
        <taxon>Insecta</taxon>
        <taxon>Pterygota</taxon>
        <taxon>Neoptera</taxon>
        <taxon>Paraneoptera</taxon>
        <taxon>Thysanoptera</taxon>
        <taxon>Terebrantia</taxon>
        <taxon>Thripoidea</taxon>
        <taxon>Thripidae</taxon>
        <taxon>Frankliniella</taxon>
    </lineage>
</organism>
<protein>
    <submittedName>
        <fullName evidence="3">Uncharacterized protein LOC113207372</fullName>
    </submittedName>
</protein>
<dbReference type="GeneID" id="113207372"/>
<name>A0A9C6XWG4_FRAOC</name>
<proteinExistence type="predicted"/>
<feature type="region of interest" description="Disordered" evidence="1">
    <location>
        <begin position="141"/>
        <end position="162"/>
    </location>
</feature>
<reference evidence="3" key="1">
    <citation type="journal article" date="2018" name="Proc. Natl. Acad. Sci. U.S.A.">
        <title>Phylogenomics and the evolution of hemipteroid insects.</title>
        <authorList>
            <person name="Johnson K.P."/>
            <person name="Dietrich C.H."/>
            <person name="Friedrich F."/>
            <person name="Beutel R.G."/>
            <person name="Wipfler B."/>
            <person name="Peters R.S."/>
            <person name="Allen J.M."/>
            <person name="Petersen M."/>
            <person name="Donath A."/>
            <person name="Walden K.K."/>
            <person name="Kozlov A.M."/>
            <person name="Podsiadlowski L."/>
            <person name="Mayer C."/>
            <person name="Meusemann K."/>
            <person name="Vasilikopoulos A."/>
            <person name="Waterhouse R.M."/>
            <person name="Cameron S.L."/>
            <person name="Weirauch C."/>
            <person name="Swanson D.R."/>
            <person name="Percy D.M."/>
            <person name="Hardy N.B."/>
            <person name="Terry I."/>
            <person name="Liu S."/>
            <person name="Zhou X."/>
            <person name="Misof B."/>
            <person name="Robertson H.M."/>
            <person name="Yoshizawa K."/>
        </authorList>
    </citation>
    <scope>NUCLEOTIDE SEQUENCE</scope>
    <source>
        <tissue evidence="3">Whole organism</tissue>
    </source>
</reference>
<dbReference type="AlphaFoldDB" id="A0A9C6XWG4"/>
<dbReference type="KEGG" id="foc:113207372"/>
<dbReference type="Proteomes" id="UP000504606">
    <property type="component" value="Unplaced"/>
</dbReference>
<evidence type="ECO:0000256" key="1">
    <source>
        <dbReference type="SAM" id="MobiDB-lite"/>
    </source>
</evidence>
<sequence length="456" mass="50788">MELWCEEHCRVGSADFRTNPCLGRCRGVLNIPTAWSTVCKNLRESAPLQDTILELDTPTNINQDGQKKLLQVFATIRTGVACEIKITSNSQAIGFKWPLEPLHWNNYGSEADTGHHLKLLKLLVAASGSTGFQLGVVPAAQDDGVPTSDRAASQCKQEHDTQPAVKFEAVHVARDDRKPTPESAQNSTTSRQETEQGSPIKTLLSKVKLRALCRKKPKSCDADDKLKQNVLEALEHTRVVNLEGLSCKEDEEFSLQLLERVRNHPELRSIEVRWPRRQHLEAINKIGQLKKLEIFADAKLRLKSGEVKLAKENGGLKKLKVDGLLPNTIKSLVEANSHSIEQLHVLVETPNKVPFLEVRRKKPALKISIPDAELLGLEGLPQKCYPAPISHQDMAGIIKLCASSCPNMTTICLERLTGHRHGPCPGQKEIYRAMLPSSILLYCKTCDKRDSKENPF</sequence>
<dbReference type="RefSeq" id="XP_052133588.1">
    <property type="nucleotide sequence ID" value="XM_052277628.1"/>
</dbReference>
<feature type="region of interest" description="Disordered" evidence="1">
    <location>
        <begin position="174"/>
        <end position="200"/>
    </location>
</feature>